<evidence type="ECO:0000313" key="1">
    <source>
        <dbReference type="EMBL" id="GAA2359982.1"/>
    </source>
</evidence>
<sequence length="320" mass="35447">MPLFRRSAGRVAPGLDPTLGDADARWLWAALAAGDWLAARPMLAAERAQEDLDFLVSVAAQVPGTEHWLAHVIEHGPDDPLALLVRGHRAIAWAWEARTGLFAAYVPPERWVLFRQRLELAEYCLQEVVRREPANVTAWTGLITVARGLGLSANEQRRRFDAAVAHDPDNYRAHTAMLQNLCRKWGGSPERMRAFAERAARDAGEGSRLGTLVALAHLEHWLDLGGAPSRDYIRSAAVRESLNDAARESVRHRRYVRRRDWALDANAFAVAFLAAGDDEAAAMQFLAIGELVTEFPWCYLGEPVAAFRSAASAVNARTAW</sequence>
<dbReference type="RefSeq" id="WP_344615363.1">
    <property type="nucleotide sequence ID" value="NZ_BAAARV010000046.1"/>
</dbReference>
<reference evidence="2" key="1">
    <citation type="journal article" date="2019" name="Int. J. Syst. Evol. Microbiol.">
        <title>The Global Catalogue of Microorganisms (GCM) 10K type strain sequencing project: providing services to taxonomists for standard genome sequencing and annotation.</title>
        <authorList>
            <consortium name="The Broad Institute Genomics Platform"/>
            <consortium name="The Broad Institute Genome Sequencing Center for Infectious Disease"/>
            <person name="Wu L."/>
            <person name="Ma J."/>
        </authorList>
    </citation>
    <scope>NUCLEOTIDE SEQUENCE [LARGE SCALE GENOMIC DNA]</scope>
    <source>
        <strain evidence="2">JCM 3272</strain>
    </source>
</reference>
<accession>A0ABP5TSN5</accession>
<name>A0ABP5TSN5_9ACTN</name>
<evidence type="ECO:0008006" key="3">
    <source>
        <dbReference type="Google" id="ProtNLM"/>
    </source>
</evidence>
<gene>
    <name evidence="1" type="ORF">GCM10010170_054610</name>
</gene>
<dbReference type="Proteomes" id="UP001501444">
    <property type="component" value="Unassembled WGS sequence"/>
</dbReference>
<protein>
    <recommendedName>
        <fullName evidence="3">DUF4034 domain-containing protein</fullName>
    </recommendedName>
</protein>
<keyword evidence="2" id="KW-1185">Reference proteome</keyword>
<dbReference type="Gene3D" id="1.25.40.10">
    <property type="entry name" value="Tetratricopeptide repeat domain"/>
    <property type="match status" value="1"/>
</dbReference>
<dbReference type="EMBL" id="BAAARV010000046">
    <property type="protein sequence ID" value="GAA2359982.1"/>
    <property type="molecule type" value="Genomic_DNA"/>
</dbReference>
<organism evidence="1 2">
    <name type="scientific">Dactylosporangium salmoneum</name>
    <dbReference type="NCBI Taxonomy" id="53361"/>
    <lineage>
        <taxon>Bacteria</taxon>
        <taxon>Bacillati</taxon>
        <taxon>Actinomycetota</taxon>
        <taxon>Actinomycetes</taxon>
        <taxon>Micromonosporales</taxon>
        <taxon>Micromonosporaceae</taxon>
        <taxon>Dactylosporangium</taxon>
    </lineage>
</organism>
<proteinExistence type="predicted"/>
<comment type="caution">
    <text evidence="1">The sequence shown here is derived from an EMBL/GenBank/DDBJ whole genome shotgun (WGS) entry which is preliminary data.</text>
</comment>
<dbReference type="InterPro" id="IPR011990">
    <property type="entry name" value="TPR-like_helical_dom_sf"/>
</dbReference>
<evidence type="ECO:0000313" key="2">
    <source>
        <dbReference type="Proteomes" id="UP001501444"/>
    </source>
</evidence>